<dbReference type="SUPFAM" id="SSF55486">
    <property type="entry name" value="Metalloproteases ('zincins'), catalytic domain"/>
    <property type="match status" value="1"/>
</dbReference>
<dbReference type="InterPro" id="IPR040756">
    <property type="entry name" value="Peptidase_M61_N"/>
</dbReference>
<dbReference type="Pfam" id="PF05299">
    <property type="entry name" value="Peptidase_M61"/>
    <property type="match status" value="1"/>
</dbReference>
<evidence type="ECO:0000313" key="4">
    <source>
        <dbReference type="EMBL" id="BDS10621.1"/>
    </source>
</evidence>
<evidence type="ECO:0000256" key="1">
    <source>
        <dbReference type="SAM" id="SignalP"/>
    </source>
</evidence>
<gene>
    <name evidence="4" type="ORF">AsAng_0013300</name>
</gene>
<keyword evidence="5" id="KW-1185">Reference proteome</keyword>
<dbReference type="Pfam" id="PF17899">
    <property type="entry name" value="Peptidase_M61_N"/>
    <property type="match status" value="1"/>
</dbReference>
<evidence type="ECO:0000259" key="2">
    <source>
        <dbReference type="Pfam" id="PF05299"/>
    </source>
</evidence>
<dbReference type="Gene3D" id="2.60.40.3650">
    <property type="match status" value="1"/>
</dbReference>
<evidence type="ECO:0000259" key="3">
    <source>
        <dbReference type="Pfam" id="PF17899"/>
    </source>
</evidence>
<evidence type="ECO:0000313" key="5">
    <source>
        <dbReference type="Proteomes" id="UP001060919"/>
    </source>
</evidence>
<accession>A0A915YCN7</accession>
<protein>
    <submittedName>
        <fullName evidence="4">Peptidase M61</fullName>
    </submittedName>
</protein>
<dbReference type="EMBL" id="AP026867">
    <property type="protein sequence ID" value="BDS10621.1"/>
    <property type="molecule type" value="Genomic_DNA"/>
</dbReference>
<dbReference type="Proteomes" id="UP001060919">
    <property type="component" value="Chromosome"/>
</dbReference>
<dbReference type="Gene3D" id="2.30.42.10">
    <property type="match status" value="1"/>
</dbReference>
<feature type="signal peptide" evidence="1">
    <location>
        <begin position="1"/>
        <end position="19"/>
    </location>
</feature>
<reference evidence="4" key="1">
    <citation type="submission" date="2022-09" db="EMBL/GenBank/DDBJ databases">
        <title>Aureispira anguillicida sp. nov., isolated from Leptocephalus of Japanese eel Anguilla japonica.</title>
        <authorList>
            <person name="Yuasa K."/>
            <person name="Mekata T."/>
            <person name="Ikunari K."/>
        </authorList>
    </citation>
    <scope>NUCLEOTIDE SEQUENCE</scope>
    <source>
        <strain evidence="4">EL160426</strain>
    </source>
</reference>
<dbReference type="KEGG" id="aup:AsAng_0013300"/>
<dbReference type="InterPro" id="IPR036034">
    <property type="entry name" value="PDZ_sf"/>
</dbReference>
<dbReference type="InterPro" id="IPR007963">
    <property type="entry name" value="Peptidase_M61_catalytic"/>
</dbReference>
<dbReference type="RefSeq" id="WP_264791909.1">
    <property type="nucleotide sequence ID" value="NZ_AP026867.1"/>
</dbReference>
<dbReference type="AlphaFoldDB" id="A0A915YCN7"/>
<feature type="domain" description="Peptidase M61 N-terminal" evidence="3">
    <location>
        <begin position="29"/>
        <end position="204"/>
    </location>
</feature>
<keyword evidence="1" id="KW-0732">Signal</keyword>
<organism evidence="4 5">
    <name type="scientific">Aureispira anguillae</name>
    <dbReference type="NCBI Taxonomy" id="2864201"/>
    <lineage>
        <taxon>Bacteria</taxon>
        <taxon>Pseudomonadati</taxon>
        <taxon>Bacteroidota</taxon>
        <taxon>Saprospiria</taxon>
        <taxon>Saprospirales</taxon>
        <taxon>Saprospiraceae</taxon>
        <taxon>Aureispira</taxon>
    </lineage>
</organism>
<sequence length="624" mass="71569">MKFLALLIFLLLVSNSLFSQGNEPSEAYQYKIDLNNVQEDQLLVELTVPTSITDKDLTFKFPKIIPGTYEISDYGQFVSSLKAFDKKGREFGVERIDQNTWKIAGKKIAKITYLIQDSWDAQLREAVFEPSGTNIEALKNYVLSANGCFGFFENKEKLPYVISFDRPANFYATTSLKRIGGDFDTDIFKAQDYHELVDAPVMFCAPDTVNFKLGYGDIQISVYSPNGLVTAKDVAKRVRPMLEAQNQYLGNILPVDRYSFIIYLSPNGYPSGSVGALEHARSSLFCLLEEKPEKISKMIVDIASHEFFHMVTPLYIHSEEIHNFDFVDPKMSKHLWLYEGVIEYMAQHMQAKYDLVSNQDFMVTIRDKVRNSTRFKQGISLTEMSSNCLVEPFAKQYQNIYYKGAIVAMCLDLELLKLSKGKYDIQMLLRDLSGFYGQDTPFKDEELFDKIIEITGFKELKDFFKRYIEGTETPDYNNFVKPFGVEYFPEASINEISPLGGIENGVVKPDSLERFYISNYKKLDKFGKEGIGFQEGDVILKWDGKPFTLSTASAVLFSYMGSVKAGDNLNIVVLRRDKEGLQREVELDIEVVKIPITKKHVFKLMENPTEEQLRMRKRWLDLDK</sequence>
<feature type="domain" description="Peptidase M61 catalytic" evidence="2">
    <location>
        <begin position="300"/>
        <end position="407"/>
    </location>
</feature>
<feature type="chain" id="PRO_5037800801" evidence="1">
    <location>
        <begin position="20"/>
        <end position="624"/>
    </location>
</feature>
<dbReference type="InterPro" id="IPR027268">
    <property type="entry name" value="Peptidase_M4/M1_CTD_sf"/>
</dbReference>
<name>A0A915YCN7_9BACT</name>
<dbReference type="Gene3D" id="1.10.390.10">
    <property type="entry name" value="Neutral Protease Domain 2"/>
    <property type="match status" value="1"/>
</dbReference>
<proteinExistence type="predicted"/>